<evidence type="ECO:0000256" key="6">
    <source>
        <dbReference type="SAM" id="MobiDB-lite"/>
    </source>
</evidence>
<reference evidence="7 8" key="2">
    <citation type="submission" date="2019-01" db="EMBL/GenBank/DDBJ databases">
        <title>The decoding of complex shrimp genome reveals the adaptation for benthos swimmer, frequently molting mechanism and breeding impact on genome.</title>
        <authorList>
            <person name="Sun Y."/>
            <person name="Gao Y."/>
            <person name="Yu Y."/>
        </authorList>
    </citation>
    <scope>NUCLEOTIDE SEQUENCE [LARGE SCALE GENOMIC DNA]</scope>
    <source>
        <tissue evidence="7">Muscle</tissue>
    </source>
</reference>
<evidence type="ECO:0000256" key="3">
    <source>
        <dbReference type="ARBA" id="ARBA00022692"/>
    </source>
</evidence>
<dbReference type="Gene3D" id="3.40.50.300">
    <property type="entry name" value="P-loop containing nucleotide triphosphate hydrolases"/>
    <property type="match status" value="1"/>
</dbReference>
<accession>A0A3R7MS36</accession>
<feature type="compositionally biased region" description="Pro residues" evidence="6">
    <location>
        <begin position="361"/>
        <end position="374"/>
    </location>
</feature>
<evidence type="ECO:0000256" key="4">
    <source>
        <dbReference type="ARBA" id="ARBA00022989"/>
    </source>
</evidence>
<keyword evidence="5" id="KW-0472">Membrane</keyword>
<feature type="compositionally biased region" description="Pro residues" evidence="6">
    <location>
        <begin position="206"/>
        <end position="240"/>
    </location>
</feature>
<evidence type="ECO:0000256" key="2">
    <source>
        <dbReference type="ARBA" id="ARBA00022448"/>
    </source>
</evidence>
<organism evidence="7 8">
    <name type="scientific">Penaeus vannamei</name>
    <name type="common">Whiteleg shrimp</name>
    <name type="synonym">Litopenaeus vannamei</name>
    <dbReference type="NCBI Taxonomy" id="6689"/>
    <lineage>
        <taxon>Eukaryota</taxon>
        <taxon>Metazoa</taxon>
        <taxon>Ecdysozoa</taxon>
        <taxon>Arthropoda</taxon>
        <taxon>Crustacea</taxon>
        <taxon>Multicrustacea</taxon>
        <taxon>Malacostraca</taxon>
        <taxon>Eumalacostraca</taxon>
        <taxon>Eucarida</taxon>
        <taxon>Decapoda</taxon>
        <taxon>Dendrobranchiata</taxon>
        <taxon>Penaeoidea</taxon>
        <taxon>Penaeidae</taxon>
        <taxon>Penaeus</taxon>
    </lineage>
</organism>
<evidence type="ECO:0000256" key="1">
    <source>
        <dbReference type="ARBA" id="ARBA00004141"/>
    </source>
</evidence>
<comment type="caution">
    <text evidence="7">The sequence shown here is derived from an EMBL/GenBank/DDBJ whole genome shotgun (WGS) entry which is preliminary data.</text>
</comment>
<feature type="compositionally biased region" description="Pro residues" evidence="6">
    <location>
        <begin position="383"/>
        <end position="399"/>
    </location>
</feature>
<keyword evidence="4" id="KW-1133">Transmembrane helix</keyword>
<evidence type="ECO:0000256" key="5">
    <source>
        <dbReference type="ARBA" id="ARBA00023136"/>
    </source>
</evidence>
<dbReference type="InterPro" id="IPR050352">
    <property type="entry name" value="ABCG_transporters"/>
</dbReference>
<dbReference type="STRING" id="6689.A0A3R7MS36"/>
<dbReference type="InterPro" id="IPR027417">
    <property type="entry name" value="P-loop_NTPase"/>
</dbReference>
<keyword evidence="2" id="KW-0813">Transport</keyword>
<dbReference type="GO" id="GO:0042626">
    <property type="term" value="F:ATPase-coupled transmembrane transporter activity"/>
    <property type="evidence" value="ECO:0007669"/>
    <property type="project" value="TreeGrafter"/>
</dbReference>
<dbReference type="OrthoDB" id="66620at2759"/>
<keyword evidence="3" id="KW-0812">Transmembrane</keyword>
<dbReference type="AlphaFoldDB" id="A0A3R7MS36"/>
<dbReference type="PRINTS" id="PR01217">
    <property type="entry name" value="PRICHEXTENSN"/>
</dbReference>
<gene>
    <name evidence="7" type="ORF">C7M84_022324</name>
</gene>
<proteinExistence type="predicted"/>
<sequence>MMTNLLQESSFEVDLDAGTEGVSSSRFYDSETMPERKCNRQHDEFEFVLELIASSHGAVHPARSLSVEPGSCVQKLGGTYLRSHSQDGSGVHGGSSCRPWVEGSGKRALLEVISRRAQGPTRGQILLNHVPMSLRLFQDSCGYVTHKTQLLEGLTAKQTLEYAAKLSLSSKVTIITITISAASPTTPITSINNPTTLVINPTTPCLSPPSKPPTPFPLTNPHLPLTPPSPHPPPPPPSTPPHYSTTPLSSPPHHPSLPLTLTIKTTHPISIYPTHPPHPPPHSPLSTPPPLTPTHPPHPHPAFPHHPPPTPSHPTHTLPSHPPPRLPPIPHPPHPSHQPTLFPLPHPTNTLYPQTTQTHPSHPPATPPSPPHPPSHLSHHTLPSPPHPPTFSPTPPTPLLTPNQPKNRGEPVGGLAHPVGSTGGSSSASS</sequence>
<keyword evidence="8" id="KW-1185">Reference proteome</keyword>
<evidence type="ECO:0000313" key="7">
    <source>
        <dbReference type="EMBL" id="ROT84474.1"/>
    </source>
</evidence>
<evidence type="ECO:0000313" key="8">
    <source>
        <dbReference type="Proteomes" id="UP000283509"/>
    </source>
</evidence>
<dbReference type="PANTHER" id="PTHR48041:SF113">
    <property type="entry name" value="ATP-BINDING CASSETTE SUB-FAMILY G MEMBER 5"/>
    <property type="match status" value="1"/>
</dbReference>
<dbReference type="EMBL" id="QCYY01000534">
    <property type="protein sequence ID" value="ROT84474.1"/>
    <property type="molecule type" value="Genomic_DNA"/>
</dbReference>
<protein>
    <submittedName>
        <fullName evidence="7">Uncharacterized protein</fullName>
    </submittedName>
</protein>
<comment type="subcellular location">
    <subcellularLocation>
        <location evidence="1">Membrane</location>
        <topology evidence="1">Multi-pass membrane protein</topology>
    </subcellularLocation>
</comment>
<dbReference type="GO" id="GO:0043190">
    <property type="term" value="C:ATP-binding cassette (ABC) transporter complex"/>
    <property type="evidence" value="ECO:0007669"/>
    <property type="project" value="TreeGrafter"/>
</dbReference>
<dbReference type="Proteomes" id="UP000283509">
    <property type="component" value="Unassembled WGS sequence"/>
</dbReference>
<name>A0A3R7MS36_PENVA</name>
<reference evidence="7 8" key="1">
    <citation type="submission" date="2018-04" db="EMBL/GenBank/DDBJ databases">
        <authorList>
            <person name="Zhang X."/>
            <person name="Yuan J."/>
            <person name="Li F."/>
            <person name="Xiang J."/>
        </authorList>
    </citation>
    <scope>NUCLEOTIDE SEQUENCE [LARGE SCALE GENOMIC DNA]</scope>
    <source>
        <tissue evidence="7">Muscle</tissue>
    </source>
</reference>
<feature type="compositionally biased region" description="Low complexity" evidence="6">
    <location>
        <begin position="256"/>
        <end position="273"/>
    </location>
</feature>
<feature type="compositionally biased region" description="Pro residues" evidence="6">
    <location>
        <begin position="320"/>
        <end position="346"/>
    </location>
</feature>
<feature type="compositionally biased region" description="Pro residues" evidence="6">
    <location>
        <begin position="274"/>
        <end position="312"/>
    </location>
</feature>
<dbReference type="PANTHER" id="PTHR48041">
    <property type="entry name" value="ABC TRANSPORTER G FAMILY MEMBER 28"/>
    <property type="match status" value="1"/>
</dbReference>
<feature type="region of interest" description="Disordered" evidence="6">
    <location>
        <begin position="202"/>
        <end position="430"/>
    </location>
</feature>